<comment type="caution">
    <text evidence="1">The sequence shown here is derived from an EMBL/GenBank/DDBJ whole genome shotgun (WGS) entry which is preliminary data.</text>
</comment>
<name>A0A2G9YJY9_9BACT</name>
<protein>
    <recommendedName>
        <fullName evidence="3">NAD(P)-binding domain-containing protein</fullName>
    </recommendedName>
</protein>
<reference evidence="1 2" key="1">
    <citation type="submission" date="2017-09" db="EMBL/GenBank/DDBJ databases">
        <title>Depth-based differentiation of microbial function through sediment-hosted aquifers and enrichment of novel symbionts in the deep terrestrial subsurface.</title>
        <authorList>
            <person name="Probst A.J."/>
            <person name="Ladd B."/>
            <person name="Jarett J.K."/>
            <person name="Geller-Mcgrath D.E."/>
            <person name="Sieber C.M."/>
            <person name="Emerson J.B."/>
            <person name="Anantharaman K."/>
            <person name="Thomas B.C."/>
            <person name="Malmstrom R."/>
            <person name="Stieglmeier M."/>
            <person name="Klingl A."/>
            <person name="Woyke T."/>
            <person name="Ryan C.M."/>
            <person name="Banfield J.F."/>
        </authorList>
    </citation>
    <scope>NUCLEOTIDE SEQUENCE [LARGE SCALE GENOMIC DNA]</scope>
    <source>
        <strain evidence="1">CG23_combo_of_CG06-09_8_20_14_all_41_10</strain>
    </source>
</reference>
<dbReference type="Gene3D" id="3.40.50.720">
    <property type="entry name" value="NAD(P)-binding Rossmann-like Domain"/>
    <property type="match status" value="1"/>
</dbReference>
<dbReference type="Proteomes" id="UP000231292">
    <property type="component" value="Unassembled WGS sequence"/>
</dbReference>
<evidence type="ECO:0000313" key="1">
    <source>
        <dbReference type="EMBL" id="PIP19452.1"/>
    </source>
</evidence>
<dbReference type="InterPro" id="IPR036291">
    <property type="entry name" value="NAD(P)-bd_dom_sf"/>
</dbReference>
<dbReference type="AlphaFoldDB" id="A0A2G9YJY9"/>
<evidence type="ECO:0000313" key="2">
    <source>
        <dbReference type="Proteomes" id="UP000231292"/>
    </source>
</evidence>
<proteinExistence type="predicted"/>
<dbReference type="SUPFAM" id="SSF51735">
    <property type="entry name" value="NAD(P)-binding Rossmann-fold domains"/>
    <property type="match status" value="1"/>
</dbReference>
<accession>A0A2G9YJY9</accession>
<gene>
    <name evidence="1" type="ORF">COX41_02895</name>
</gene>
<organism evidence="1 2">
    <name type="scientific">Candidatus Sherwoodlollariibacterium unditelluris</name>
    <dbReference type="NCBI Taxonomy" id="1974757"/>
    <lineage>
        <taxon>Bacteria</taxon>
        <taxon>Pseudomonadati</taxon>
        <taxon>Candidatus Omnitrophota</taxon>
        <taxon>Candidatus Sherwoodlollariibacterium</taxon>
    </lineage>
</organism>
<sequence>MDAIAMCIQHPKAAGETFLVSDGQDVSTADLIKMVAGGMNSNKSDSHEKRDSHFYCHLFYLPFGILKALCKIIRKAEELEKLTGTLVGDSSKIRNLLGWKPPWTPEEGIREMVLKNKC</sequence>
<evidence type="ECO:0008006" key="3">
    <source>
        <dbReference type="Google" id="ProtNLM"/>
    </source>
</evidence>
<dbReference type="EMBL" id="PCRK01000064">
    <property type="protein sequence ID" value="PIP19452.1"/>
    <property type="molecule type" value="Genomic_DNA"/>
</dbReference>